<evidence type="ECO:0000313" key="2">
    <source>
        <dbReference type="EMBL" id="MBA8927932.1"/>
    </source>
</evidence>
<dbReference type="Proteomes" id="UP000517916">
    <property type="component" value="Unassembled WGS sequence"/>
</dbReference>
<dbReference type="RefSeq" id="WP_025356968.1">
    <property type="nucleotide sequence ID" value="NZ_BAAABQ010000023.1"/>
</dbReference>
<keyword evidence="3" id="KW-1185">Reference proteome</keyword>
<protein>
    <submittedName>
        <fullName evidence="2">Uncharacterized protein</fullName>
    </submittedName>
</protein>
<sequence>MGGNERDPVLDEWLRDSKFGEGGFHMKMDQLAAMQLVAEQTAEACPDRVLERWYMLLTRHRRVGNQSERAFLAQARRRGWAWDRIAAVLGLPDAAAAEQRQEFLSAELTRTHPSQDPQPWLPWGDPRVQKR</sequence>
<feature type="region of interest" description="Disordered" evidence="1">
    <location>
        <begin position="105"/>
        <end position="131"/>
    </location>
</feature>
<reference evidence="2 3" key="1">
    <citation type="submission" date="2020-08" db="EMBL/GenBank/DDBJ databases">
        <title>Genomic Encyclopedia of Archaeal and Bacterial Type Strains, Phase II (KMG-II): from individual species to whole genera.</title>
        <authorList>
            <person name="Goeker M."/>
        </authorList>
    </citation>
    <scope>NUCLEOTIDE SEQUENCE [LARGE SCALE GENOMIC DNA]</scope>
    <source>
        <strain evidence="2 3">DSM 43850</strain>
    </source>
</reference>
<gene>
    <name evidence="2" type="ORF">BC739_005149</name>
</gene>
<accession>A0ABR6BM05</accession>
<name>A0ABR6BM05_9PSEU</name>
<comment type="caution">
    <text evidence="2">The sequence shown here is derived from an EMBL/GenBank/DDBJ whole genome shotgun (WGS) entry which is preliminary data.</text>
</comment>
<dbReference type="EMBL" id="JACJID010000004">
    <property type="protein sequence ID" value="MBA8927932.1"/>
    <property type="molecule type" value="Genomic_DNA"/>
</dbReference>
<evidence type="ECO:0000256" key="1">
    <source>
        <dbReference type="SAM" id="MobiDB-lite"/>
    </source>
</evidence>
<organism evidence="2 3">
    <name type="scientific">Kutzneria viridogrisea</name>
    <dbReference type="NCBI Taxonomy" id="47990"/>
    <lineage>
        <taxon>Bacteria</taxon>
        <taxon>Bacillati</taxon>
        <taxon>Actinomycetota</taxon>
        <taxon>Actinomycetes</taxon>
        <taxon>Pseudonocardiales</taxon>
        <taxon>Pseudonocardiaceae</taxon>
        <taxon>Kutzneria</taxon>
    </lineage>
</organism>
<proteinExistence type="predicted"/>
<evidence type="ECO:0000313" key="3">
    <source>
        <dbReference type="Proteomes" id="UP000517916"/>
    </source>
</evidence>